<evidence type="ECO:0000313" key="2">
    <source>
        <dbReference type="EMBL" id="KAJ8373357.1"/>
    </source>
</evidence>
<sequence length="103" mass="11040">MPATSDGFSQTVVDERPGKGPVFSALNGRGPLCPTAVAGPFQTEQRERERGALKGPYGNGVPWPRRFVPHTPDCSSMLPGTIRLGPAHVRTRALYADKPVNEG</sequence>
<accession>A0AAD7RBN5</accession>
<evidence type="ECO:0000313" key="3">
    <source>
        <dbReference type="Proteomes" id="UP001221898"/>
    </source>
</evidence>
<protein>
    <submittedName>
        <fullName evidence="2">Uncharacterized protein</fullName>
    </submittedName>
</protein>
<dbReference type="Proteomes" id="UP001221898">
    <property type="component" value="Unassembled WGS sequence"/>
</dbReference>
<name>A0AAD7RBN5_9TELE</name>
<keyword evidence="3" id="KW-1185">Reference proteome</keyword>
<proteinExistence type="predicted"/>
<reference evidence="2" key="1">
    <citation type="journal article" date="2023" name="Science">
        <title>Genome structures resolve the early diversification of teleost fishes.</title>
        <authorList>
            <person name="Parey E."/>
            <person name="Louis A."/>
            <person name="Montfort J."/>
            <person name="Bouchez O."/>
            <person name="Roques C."/>
            <person name="Iampietro C."/>
            <person name="Lluch J."/>
            <person name="Castinel A."/>
            <person name="Donnadieu C."/>
            <person name="Desvignes T."/>
            <person name="Floi Bucao C."/>
            <person name="Jouanno E."/>
            <person name="Wen M."/>
            <person name="Mejri S."/>
            <person name="Dirks R."/>
            <person name="Jansen H."/>
            <person name="Henkel C."/>
            <person name="Chen W.J."/>
            <person name="Zahm M."/>
            <person name="Cabau C."/>
            <person name="Klopp C."/>
            <person name="Thompson A.W."/>
            <person name="Robinson-Rechavi M."/>
            <person name="Braasch I."/>
            <person name="Lecointre G."/>
            <person name="Bobe J."/>
            <person name="Postlethwait J.H."/>
            <person name="Berthelot C."/>
            <person name="Roest Crollius H."/>
            <person name="Guiguen Y."/>
        </authorList>
    </citation>
    <scope>NUCLEOTIDE SEQUENCE</scope>
    <source>
        <strain evidence="2">NC1722</strain>
    </source>
</reference>
<gene>
    <name evidence="2" type="ORF">AAFF_G00266010</name>
</gene>
<feature type="compositionally biased region" description="Polar residues" evidence="1">
    <location>
        <begin position="1"/>
        <end position="12"/>
    </location>
</feature>
<feature type="region of interest" description="Disordered" evidence="1">
    <location>
        <begin position="1"/>
        <end position="29"/>
    </location>
</feature>
<dbReference type="AlphaFoldDB" id="A0AAD7RBN5"/>
<dbReference type="EMBL" id="JAINUG010000364">
    <property type="protein sequence ID" value="KAJ8373357.1"/>
    <property type="molecule type" value="Genomic_DNA"/>
</dbReference>
<evidence type="ECO:0000256" key="1">
    <source>
        <dbReference type="SAM" id="MobiDB-lite"/>
    </source>
</evidence>
<comment type="caution">
    <text evidence="2">The sequence shown here is derived from an EMBL/GenBank/DDBJ whole genome shotgun (WGS) entry which is preliminary data.</text>
</comment>
<organism evidence="2 3">
    <name type="scientific">Aldrovandia affinis</name>
    <dbReference type="NCBI Taxonomy" id="143900"/>
    <lineage>
        <taxon>Eukaryota</taxon>
        <taxon>Metazoa</taxon>
        <taxon>Chordata</taxon>
        <taxon>Craniata</taxon>
        <taxon>Vertebrata</taxon>
        <taxon>Euteleostomi</taxon>
        <taxon>Actinopterygii</taxon>
        <taxon>Neopterygii</taxon>
        <taxon>Teleostei</taxon>
        <taxon>Notacanthiformes</taxon>
        <taxon>Halosauridae</taxon>
        <taxon>Aldrovandia</taxon>
    </lineage>
</organism>